<evidence type="ECO:0000313" key="1">
    <source>
        <dbReference type="EMBL" id="PWN53312.1"/>
    </source>
</evidence>
<proteinExistence type="predicted"/>
<gene>
    <name evidence="1" type="ORF">IE53DRAFT_360087</name>
</gene>
<keyword evidence="2" id="KW-1185">Reference proteome</keyword>
<dbReference type="Proteomes" id="UP000245626">
    <property type="component" value="Unassembled WGS sequence"/>
</dbReference>
<reference evidence="1 2" key="1">
    <citation type="journal article" date="2018" name="Mol. Biol. Evol.">
        <title>Broad Genomic Sampling Reveals a Smut Pathogenic Ancestry of the Fungal Clade Ustilaginomycotina.</title>
        <authorList>
            <person name="Kijpornyongpan T."/>
            <person name="Mondo S.J."/>
            <person name="Barry K."/>
            <person name="Sandor L."/>
            <person name="Lee J."/>
            <person name="Lipzen A."/>
            <person name="Pangilinan J."/>
            <person name="LaButti K."/>
            <person name="Hainaut M."/>
            <person name="Henrissat B."/>
            <person name="Grigoriev I.V."/>
            <person name="Spatafora J.W."/>
            <person name="Aime M.C."/>
        </authorList>
    </citation>
    <scope>NUCLEOTIDE SEQUENCE [LARGE SCALE GENOMIC DNA]</scope>
    <source>
        <strain evidence="1 2">SA 807</strain>
    </source>
</reference>
<dbReference type="EMBL" id="KZ819731">
    <property type="protein sequence ID" value="PWN53312.1"/>
    <property type="molecule type" value="Genomic_DNA"/>
</dbReference>
<organism evidence="1 2">
    <name type="scientific">Violaceomyces palustris</name>
    <dbReference type="NCBI Taxonomy" id="1673888"/>
    <lineage>
        <taxon>Eukaryota</taxon>
        <taxon>Fungi</taxon>
        <taxon>Dikarya</taxon>
        <taxon>Basidiomycota</taxon>
        <taxon>Ustilaginomycotina</taxon>
        <taxon>Ustilaginomycetes</taxon>
        <taxon>Violaceomycetales</taxon>
        <taxon>Violaceomycetaceae</taxon>
        <taxon>Violaceomyces</taxon>
    </lineage>
</organism>
<evidence type="ECO:0000313" key="2">
    <source>
        <dbReference type="Proteomes" id="UP000245626"/>
    </source>
</evidence>
<accession>A0ACD0P5I4</accession>
<sequence>MIRTTKPKNARSKRALEKKEAKEVENTKTAIFVRGPRTSEKVNVALTELNALKKPHSIPFSKKNDVLPFEDTSSLEFWSSKNDASLFVVGNTQKKRPDNLTWVRMFDGQVLDMIETGINAAKSMKEFKGSKPGLGLRPLFHFSGPQFAQADPSTLTGLEGTVGSEADPSGAYQHLKYLLLDFYKGEELTSNQIALSGLQHVICVTAAPSKEEEEGKEKSANGSVGGGNDLAALYEQAGLKVGGSKQFVNSPPSVVHFRVYTIKLLASGSRQPRVELEECGPSFDFVLRRRRPANEDMMNQALKKPKSALEKNKQGKGKLKNIETDDMGDMVGRIHVDKQDLGALQTRKMKGLKKGKGEDEMEEDDEEDDEDEDREEGDEEDESEIEYGQEDDSDGELDMEDMTMQDEDEDQEEEEVKPKAKVAKSNGKSNKKQRR</sequence>
<name>A0ACD0P5I4_9BASI</name>
<protein>
    <submittedName>
        <fullName evidence="1">Brix-domain-containing protein</fullName>
    </submittedName>
</protein>